<feature type="compositionally biased region" description="Basic and acidic residues" evidence="1">
    <location>
        <begin position="1"/>
        <end position="15"/>
    </location>
</feature>
<evidence type="ECO:0000313" key="2">
    <source>
        <dbReference type="EMBL" id="CAH2240148.1"/>
    </source>
</evidence>
<feature type="region of interest" description="Disordered" evidence="1">
    <location>
        <begin position="199"/>
        <end position="219"/>
    </location>
</feature>
<evidence type="ECO:0000256" key="1">
    <source>
        <dbReference type="SAM" id="MobiDB-lite"/>
    </source>
</evidence>
<keyword evidence="3" id="KW-1185">Reference proteome</keyword>
<proteinExistence type="predicted"/>
<evidence type="ECO:0000313" key="3">
    <source>
        <dbReference type="Proteomes" id="UP000838756"/>
    </source>
</evidence>
<feature type="region of interest" description="Disordered" evidence="1">
    <location>
        <begin position="1"/>
        <end position="28"/>
    </location>
</feature>
<name>A0A8S4RTM7_9NEOP</name>
<accession>A0A8S4RTM7</accession>
<sequence length="391" mass="44990">MYLQSRNDHMPEKKPTSQPLPLSNHPIRNFNSNPIVPFFKPMNLNMPSPSRPQYMHQAPPQFNQFRLPISQPRGPTRTQHMFSAPLPGNNQRSAVFKLPPKPHGSTAMSGVSHFANKPLPHSGWNWAKQGNPPPSNYFKARDVNLNECSNYVDYYKYPDHYDYYYDPNDGIDYSDQYYDCYPYEFDTSHDMINNCNAQTTREPQQPEAETNEDFREESKSNRNLNLYEEIIPAQSSKLLRLPINAPDGEVLVEEQIVCNCIIGECLATVKNCRGIVEVVNPTKNDIIFSLHCATQATVFNVEYASTEHLSPRASEVLSRLRMNHLNEEEKANLKALCSKYSDVFYIEGEALTFTNKIKHSIRTTDEIPIHTKSYRYPLSVARKFEIRLVTC</sequence>
<dbReference type="EMBL" id="CAKXAJ010025471">
    <property type="protein sequence ID" value="CAH2240148.1"/>
    <property type="molecule type" value="Genomic_DNA"/>
</dbReference>
<dbReference type="OrthoDB" id="7472621at2759"/>
<protein>
    <submittedName>
        <fullName evidence="2">Jg20695 protein</fullName>
    </submittedName>
</protein>
<gene>
    <name evidence="2" type="primary">jg20695</name>
    <name evidence="2" type="ORF">PAEG_LOCUS16759</name>
</gene>
<dbReference type="Proteomes" id="UP000838756">
    <property type="component" value="Unassembled WGS sequence"/>
</dbReference>
<dbReference type="AlphaFoldDB" id="A0A8S4RTM7"/>
<reference evidence="2" key="1">
    <citation type="submission" date="2022-03" db="EMBL/GenBank/DDBJ databases">
        <authorList>
            <person name="Lindestad O."/>
        </authorList>
    </citation>
    <scope>NUCLEOTIDE SEQUENCE</scope>
</reference>
<comment type="caution">
    <text evidence="2">The sequence shown here is derived from an EMBL/GenBank/DDBJ whole genome shotgun (WGS) entry which is preliminary data.</text>
</comment>
<organism evidence="2 3">
    <name type="scientific">Pararge aegeria aegeria</name>
    <dbReference type="NCBI Taxonomy" id="348720"/>
    <lineage>
        <taxon>Eukaryota</taxon>
        <taxon>Metazoa</taxon>
        <taxon>Ecdysozoa</taxon>
        <taxon>Arthropoda</taxon>
        <taxon>Hexapoda</taxon>
        <taxon>Insecta</taxon>
        <taxon>Pterygota</taxon>
        <taxon>Neoptera</taxon>
        <taxon>Endopterygota</taxon>
        <taxon>Lepidoptera</taxon>
        <taxon>Glossata</taxon>
        <taxon>Ditrysia</taxon>
        <taxon>Papilionoidea</taxon>
        <taxon>Nymphalidae</taxon>
        <taxon>Satyrinae</taxon>
        <taxon>Satyrini</taxon>
        <taxon>Parargina</taxon>
        <taxon>Pararge</taxon>
    </lineage>
</organism>